<feature type="domain" description="Death" evidence="1">
    <location>
        <begin position="341"/>
        <end position="409"/>
    </location>
</feature>
<evidence type="ECO:0000313" key="3">
    <source>
        <dbReference type="Proteomes" id="UP001152320"/>
    </source>
</evidence>
<dbReference type="EMBL" id="JAIZAY010000009">
    <property type="protein sequence ID" value="KAJ8036173.1"/>
    <property type="molecule type" value="Genomic_DNA"/>
</dbReference>
<dbReference type="Proteomes" id="UP001152320">
    <property type="component" value="Chromosome 9"/>
</dbReference>
<organism evidence="2 3">
    <name type="scientific">Holothuria leucospilota</name>
    <name type="common">Black long sea cucumber</name>
    <name type="synonym">Mertensiothuria leucospilota</name>
    <dbReference type="NCBI Taxonomy" id="206669"/>
    <lineage>
        <taxon>Eukaryota</taxon>
        <taxon>Metazoa</taxon>
        <taxon>Echinodermata</taxon>
        <taxon>Eleutherozoa</taxon>
        <taxon>Echinozoa</taxon>
        <taxon>Holothuroidea</taxon>
        <taxon>Aspidochirotacea</taxon>
        <taxon>Aspidochirotida</taxon>
        <taxon>Holothuriidae</taxon>
        <taxon>Holothuria</taxon>
    </lineage>
</organism>
<dbReference type="CDD" id="cd01670">
    <property type="entry name" value="Death"/>
    <property type="match status" value="1"/>
</dbReference>
<dbReference type="InterPro" id="IPR011029">
    <property type="entry name" value="DEATH-like_dom_sf"/>
</dbReference>
<dbReference type="AlphaFoldDB" id="A0A9Q1C0S9"/>
<keyword evidence="3" id="KW-1185">Reference proteome</keyword>
<sequence>MAAKIYEDPYGVRHRDRRRKLFSLGSKSTSRASSTQLRRPFLLSMRQHCPVNVSFKCDDKLIIIFAYQKKFVVYKKSNSTVAVLENVTFKQTNPPMMFDGANLGALLHKLELKLMYAVAEKAYSESKGIKFHQNDVILILAHCREIFLGITKDQRVGFFPPETVNIITNPKPCFFEGMTLTVSGVINFLGEDQKELSVYEKQHYEITKGRDGLFDWFSSNHLQVPLHAVSESGMTGMTMPTYPHLPSSDPPPLPPRNQVTRGERKLNENSGVIFDRDEAEEKRDSGLYDGIPDKNYLYAQPKKAKDNKVKVFLNDLRCFHEVEFNDEMRQIVSQYIDDDVWHDLGRSLEIPKNTRIEIEKNKNHISGKTYDLLGQWHQKLGSQATLGLLLEALVSVNPEDLYLILEDLSYNLTSVYEDVL</sequence>
<dbReference type="SUPFAM" id="SSF47986">
    <property type="entry name" value="DEATH domain"/>
    <property type="match status" value="1"/>
</dbReference>
<dbReference type="Gene3D" id="1.10.533.10">
    <property type="entry name" value="Death Domain, Fas"/>
    <property type="match status" value="1"/>
</dbReference>
<dbReference type="GO" id="GO:0007165">
    <property type="term" value="P:signal transduction"/>
    <property type="evidence" value="ECO:0007669"/>
    <property type="project" value="InterPro"/>
</dbReference>
<comment type="caution">
    <text evidence="2">The sequence shown here is derived from an EMBL/GenBank/DDBJ whole genome shotgun (WGS) entry which is preliminary data.</text>
</comment>
<dbReference type="InterPro" id="IPR000488">
    <property type="entry name" value="Death_dom"/>
</dbReference>
<accession>A0A9Q1C0S9</accession>
<dbReference type="PROSITE" id="PS50017">
    <property type="entry name" value="DEATH_DOMAIN"/>
    <property type="match status" value="1"/>
</dbReference>
<protein>
    <recommendedName>
        <fullName evidence="1">Death domain-containing protein</fullName>
    </recommendedName>
</protein>
<dbReference type="Pfam" id="PF00531">
    <property type="entry name" value="Death"/>
    <property type="match status" value="1"/>
</dbReference>
<evidence type="ECO:0000313" key="2">
    <source>
        <dbReference type="EMBL" id="KAJ8036173.1"/>
    </source>
</evidence>
<proteinExistence type="predicted"/>
<reference evidence="2" key="1">
    <citation type="submission" date="2021-10" db="EMBL/GenBank/DDBJ databases">
        <title>Tropical sea cucumber genome reveals ecological adaptation and Cuvierian tubules defense mechanism.</title>
        <authorList>
            <person name="Chen T."/>
        </authorList>
    </citation>
    <scope>NUCLEOTIDE SEQUENCE</scope>
    <source>
        <strain evidence="2">Nanhai2018</strain>
        <tissue evidence="2">Muscle</tissue>
    </source>
</reference>
<evidence type="ECO:0000259" key="1">
    <source>
        <dbReference type="PROSITE" id="PS50017"/>
    </source>
</evidence>
<name>A0A9Q1C0S9_HOLLE</name>
<gene>
    <name evidence="2" type="ORF">HOLleu_20064</name>
</gene>